<evidence type="ECO:0000313" key="3">
    <source>
        <dbReference type="Proteomes" id="UP000626697"/>
    </source>
</evidence>
<name>A0ABR6CQI9_9BACI</name>
<reference evidence="2 3" key="1">
    <citation type="submission" date="2020-08" db="EMBL/GenBank/DDBJ databases">
        <title>Genomic Encyclopedia of Type Strains, Phase IV (KMG-IV): sequencing the most valuable type-strain genomes for metagenomic binning, comparative biology and taxonomic classification.</title>
        <authorList>
            <person name="Goeker M."/>
        </authorList>
    </citation>
    <scope>NUCLEOTIDE SEQUENCE [LARGE SCALE GENOMIC DNA]</scope>
    <source>
        <strain evidence="2 3">DSM 105481</strain>
    </source>
</reference>
<evidence type="ECO:0000259" key="1">
    <source>
        <dbReference type="Pfam" id="PF12867"/>
    </source>
</evidence>
<dbReference type="InterPro" id="IPR034660">
    <property type="entry name" value="DinB/YfiT-like"/>
</dbReference>
<accession>A0ABR6CQI9</accession>
<proteinExistence type="predicted"/>
<dbReference type="Pfam" id="PF12867">
    <property type="entry name" value="DinB_2"/>
    <property type="match status" value="1"/>
</dbReference>
<dbReference type="Proteomes" id="UP000626697">
    <property type="component" value="Unassembled WGS sequence"/>
</dbReference>
<sequence>MNTYCINALNQIKIALTKTVEIMDTLDETDLDYRPTQDKHSIGELLVHIASICKADLLIANGATQDEMSAFYSSVKYGSLSGIKTGLLDNFQILEESYLNYIEAELQQEITSFWGVTYSRYEWLLEILAHIYHHRGQLHAILVHCYAKDLKVLMFE</sequence>
<evidence type="ECO:0000313" key="2">
    <source>
        <dbReference type="EMBL" id="MBA9027288.1"/>
    </source>
</evidence>
<dbReference type="EMBL" id="JACJHX010000007">
    <property type="protein sequence ID" value="MBA9027288.1"/>
    <property type="molecule type" value="Genomic_DNA"/>
</dbReference>
<dbReference type="RefSeq" id="WP_182502825.1">
    <property type="nucleotide sequence ID" value="NZ_JACJHX010000007.1"/>
</dbReference>
<organism evidence="2 3">
    <name type="scientific">Peribacillus huizhouensis</name>
    <dbReference type="NCBI Taxonomy" id="1501239"/>
    <lineage>
        <taxon>Bacteria</taxon>
        <taxon>Bacillati</taxon>
        <taxon>Bacillota</taxon>
        <taxon>Bacilli</taxon>
        <taxon>Bacillales</taxon>
        <taxon>Bacillaceae</taxon>
        <taxon>Peribacillus</taxon>
    </lineage>
</organism>
<dbReference type="InterPro" id="IPR024775">
    <property type="entry name" value="DinB-like"/>
</dbReference>
<dbReference type="SUPFAM" id="SSF109854">
    <property type="entry name" value="DinB/YfiT-like putative metalloenzymes"/>
    <property type="match status" value="1"/>
</dbReference>
<feature type="domain" description="DinB-like" evidence="1">
    <location>
        <begin position="13"/>
        <end position="138"/>
    </location>
</feature>
<protein>
    <submittedName>
        <fullName evidence="2">Damage-inducible protein DinB</fullName>
    </submittedName>
</protein>
<gene>
    <name evidence="2" type="ORF">HNP81_002578</name>
</gene>
<comment type="caution">
    <text evidence="2">The sequence shown here is derived from an EMBL/GenBank/DDBJ whole genome shotgun (WGS) entry which is preliminary data.</text>
</comment>
<keyword evidence="3" id="KW-1185">Reference proteome</keyword>
<dbReference type="Gene3D" id="1.20.120.450">
    <property type="entry name" value="dinb family like domain"/>
    <property type="match status" value="1"/>
</dbReference>